<gene>
    <name evidence="2" type="ORF">FDA94_15330</name>
</gene>
<protein>
    <recommendedName>
        <fullName evidence="4">Integral membrane protein</fullName>
    </recommendedName>
</protein>
<sequence length="116" mass="12236">MFSAYSGWVIGAALLLAVVSLVTAIRNRPMGALILAGLVLVELALVVQAVIALPKAGQVTEQATFVGYLIGTVVIPPAALWWGRAERTRWGPAVIAVAAFTVGVMTGRLLQLWDLP</sequence>
<keyword evidence="1" id="KW-0472">Membrane</keyword>
<dbReference type="Proteomes" id="UP000308705">
    <property type="component" value="Unassembled WGS sequence"/>
</dbReference>
<comment type="caution">
    <text evidence="2">The sequence shown here is derived from an EMBL/GenBank/DDBJ whole genome shotgun (WGS) entry which is preliminary data.</text>
</comment>
<dbReference type="AlphaFoldDB" id="A0A4V5UZC6"/>
<reference evidence="2 3" key="1">
    <citation type="submission" date="2019-04" db="EMBL/GenBank/DDBJ databases">
        <title>Herbidospora sp. NEAU-GS14.nov., a novel actinomycete isolated from soil.</title>
        <authorList>
            <person name="Han L."/>
        </authorList>
    </citation>
    <scope>NUCLEOTIDE SEQUENCE [LARGE SCALE GENOMIC DNA]</scope>
    <source>
        <strain evidence="2 3">NEAU-GS14</strain>
    </source>
</reference>
<proteinExistence type="predicted"/>
<evidence type="ECO:0000256" key="1">
    <source>
        <dbReference type="SAM" id="Phobius"/>
    </source>
</evidence>
<dbReference type="OrthoDB" id="3828660at2"/>
<keyword evidence="1" id="KW-1133">Transmembrane helix</keyword>
<feature type="transmembrane region" description="Helical" evidence="1">
    <location>
        <begin position="90"/>
        <end position="110"/>
    </location>
</feature>
<feature type="transmembrane region" description="Helical" evidence="1">
    <location>
        <begin position="65"/>
        <end position="83"/>
    </location>
</feature>
<evidence type="ECO:0008006" key="4">
    <source>
        <dbReference type="Google" id="ProtNLM"/>
    </source>
</evidence>
<dbReference type="EMBL" id="SZQA01000013">
    <property type="protein sequence ID" value="TKK87933.1"/>
    <property type="molecule type" value="Genomic_DNA"/>
</dbReference>
<feature type="transmembrane region" description="Helical" evidence="1">
    <location>
        <begin position="32"/>
        <end position="53"/>
    </location>
</feature>
<evidence type="ECO:0000313" key="2">
    <source>
        <dbReference type="EMBL" id="TKK87933.1"/>
    </source>
</evidence>
<organism evidence="2 3">
    <name type="scientific">Herbidospora galbida</name>
    <dbReference type="NCBI Taxonomy" id="2575442"/>
    <lineage>
        <taxon>Bacteria</taxon>
        <taxon>Bacillati</taxon>
        <taxon>Actinomycetota</taxon>
        <taxon>Actinomycetes</taxon>
        <taxon>Streptosporangiales</taxon>
        <taxon>Streptosporangiaceae</taxon>
        <taxon>Herbidospora</taxon>
    </lineage>
</organism>
<keyword evidence="3" id="KW-1185">Reference proteome</keyword>
<name>A0A4V5UZC6_9ACTN</name>
<keyword evidence="1" id="KW-0812">Transmembrane</keyword>
<evidence type="ECO:0000313" key="3">
    <source>
        <dbReference type="Proteomes" id="UP000308705"/>
    </source>
</evidence>
<dbReference type="RefSeq" id="WP_137247730.1">
    <property type="nucleotide sequence ID" value="NZ_SZQA01000013.1"/>
</dbReference>
<feature type="transmembrane region" description="Helical" evidence="1">
    <location>
        <begin position="6"/>
        <end position="25"/>
    </location>
</feature>
<accession>A0A4V5UZC6</accession>